<comment type="similarity">
    <text evidence="1 3">Belongs to the tektin family.</text>
</comment>
<keyword evidence="2" id="KW-0963">Cytoplasm</keyword>
<dbReference type="GO" id="GO:0005634">
    <property type="term" value="C:nucleus"/>
    <property type="evidence" value="ECO:0007669"/>
    <property type="project" value="TreeGrafter"/>
</dbReference>
<dbReference type="GO" id="GO:0015630">
    <property type="term" value="C:microtubule cytoskeleton"/>
    <property type="evidence" value="ECO:0007669"/>
    <property type="project" value="UniProtKB-UniRule"/>
</dbReference>
<dbReference type="PRINTS" id="PR00511">
    <property type="entry name" value="TEKTIN"/>
</dbReference>
<dbReference type="InterPro" id="IPR048256">
    <property type="entry name" value="Tektin-like"/>
</dbReference>
<dbReference type="OrthoDB" id="440745at2759"/>
<dbReference type="PANTHER" id="PTHR19960">
    <property type="entry name" value="TEKTIN"/>
    <property type="match status" value="1"/>
</dbReference>
<evidence type="ECO:0000256" key="1">
    <source>
        <dbReference type="ARBA" id="ARBA00007209"/>
    </source>
</evidence>
<comment type="subcellular location">
    <subcellularLocation>
        <location evidence="3">Cytoplasm</location>
        <location evidence="3">Cytoskeleton</location>
        <location evidence="3">Cilium axoneme</location>
    </subcellularLocation>
</comment>
<dbReference type="GO" id="GO:0060271">
    <property type="term" value="P:cilium assembly"/>
    <property type="evidence" value="ECO:0007669"/>
    <property type="project" value="UniProtKB-UniRule"/>
</dbReference>
<dbReference type="GeneID" id="105901969"/>
<name>A0A6P8H3V4_CLUHA</name>
<feature type="compositionally biased region" description="Polar residues" evidence="5">
    <location>
        <begin position="406"/>
        <end position="425"/>
    </location>
</feature>
<dbReference type="InterPro" id="IPR000435">
    <property type="entry name" value="Tektins"/>
</dbReference>
<evidence type="ECO:0000256" key="5">
    <source>
        <dbReference type="SAM" id="MobiDB-lite"/>
    </source>
</evidence>
<evidence type="ECO:0000256" key="3">
    <source>
        <dbReference type="RuleBase" id="RU367040"/>
    </source>
</evidence>
<keyword evidence="3" id="KW-0969">Cilium</keyword>
<keyword evidence="6" id="KW-1185">Reference proteome</keyword>
<dbReference type="GeneTree" id="ENSGT00950000182894"/>
<dbReference type="GO" id="GO:0005930">
    <property type="term" value="C:axoneme"/>
    <property type="evidence" value="ECO:0007669"/>
    <property type="project" value="UniProtKB-SubCell"/>
</dbReference>
<dbReference type="AlphaFoldDB" id="A0A6P8H3V4"/>
<dbReference type="PANTHER" id="PTHR19960:SF7">
    <property type="entry name" value="TEKTIN"/>
    <property type="match status" value="1"/>
</dbReference>
<reference evidence="7 8" key="1">
    <citation type="submission" date="2025-04" db="UniProtKB">
        <authorList>
            <consortium name="RefSeq"/>
        </authorList>
    </citation>
    <scope>IDENTIFICATION</scope>
</reference>
<evidence type="ECO:0000313" key="8">
    <source>
        <dbReference type="RefSeq" id="XP_031441915.1"/>
    </source>
</evidence>
<dbReference type="Proteomes" id="UP000515152">
    <property type="component" value="Chromosome 19"/>
</dbReference>
<dbReference type="CTD" id="27285"/>
<gene>
    <name evidence="7 8" type="primary">tekt2</name>
</gene>
<dbReference type="GO" id="GO:0060294">
    <property type="term" value="P:cilium movement involved in cell motility"/>
    <property type="evidence" value="ECO:0007669"/>
    <property type="project" value="UniProtKB-UniRule"/>
</dbReference>
<organism evidence="6 8">
    <name type="scientific">Clupea harengus</name>
    <name type="common">Atlantic herring</name>
    <dbReference type="NCBI Taxonomy" id="7950"/>
    <lineage>
        <taxon>Eukaryota</taxon>
        <taxon>Metazoa</taxon>
        <taxon>Chordata</taxon>
        <taxon>Craniata</taxon>
        <taxon>Vertebrata</taxon>
        <taxon>Euteleostomi</taxon>
        <taxon>Actinopterygii</taxon>
        <taxon>Neopterygii</taxon>
        <taxon>Teleostei</taxon>
        <taxon>Clupei</taxon>
        <taxon>Clupeiformes</taxon>
        <taxon>Clupeoidei</taxon>
        <taxon>Clupeidae</taxon>
        <taxon>Clupea</taxon>
    </lineage>
</organism>
<dbReference type="Gene3D" id="1.10.287.1490">
    <property type="match status" value="1"/>
</dbReference>
<dbReference type="KEGG" id="char:105901969"/>
<evidence type="ECO:0000256" key="2">
    <source>
        <dbReference type="ARBA" id="ARBA00022490"/>
    </source>
</evidence>
<proteinExistence type="inferred from homology"/>
<feature type="coiled-coil region" evidence="4">
    <location>
        <begin position="276"/>
        <end position="303"/>
    </location>
</feature>
<feature type="coiled-coil region" evidence="4">
    <location>
        <begin position="342"/>
        <end position="383"/>
    </location>
</feature>
<evidence type="ECO:0000313" key="6">
    <source>
        <dbReference type="Proteomes" id="UP000515152"/>
    </source>
</evidence>
<feature type="region of interest" description="Disordered" evidence="5">
    <location>
        <begin position="399"/>
        <end position="425"/>
    </location>
</feature>
<keyword evidence="3" id="KW-0282">Flagellum</keyword>
<dbReference type="Pfam" id="PF03148">
    <property type="entry name" value="Tektin"/>
    <property type="match status" value="1"/>
</dbReference>
<sequence>MATLSMKPGLHHSVLDWETRNKQLSETAEHQRQVSHDVRQEGLVLRNQTATKTKWDESDSSRRLSDRVQDIAHWKSKLESCAKDVDSEMDALTQSKEKIELALAATALPLEVTIECLTLWEGRRGGELVSDPMEVELKKDVDLIDSCQRMLQQRIDQSFEQLCLLQEAWHQVTSDLQNKRDALDVDMSCLSLTVTSPQISLKPNPLRIPSSTSTPLQWEHFSIYNITRGKEEMQTSLALRESMRITQAQVQNEIKSQEMALEFAIRKRTHHLQQAKDELEWQLKTTKDEIQDLQKDIRELETDLHAKQGFLKLSHTRLENRTKRPGVDLCWDEVQYGLVEELKQLEATIQTLSQTLGQARHSLQALQEHEARMQEDLSRKDEALALVQRCQEVRQRIAAAKPGHQASGTVVPLTNSSGRHTLTEA</sequence>
<protein>
    <recommendedName>
        <fullName evidence="3">Tektin</fullName>
    </recommendedName>
</protein>
<evidence type="ECO:0000256" key="4">
    <source>
        <dbReference type="SAM" id="Coils"/>
    </source>
</evidence>
<keyword evidence="3" id="KW-0966">Cell projection</keyword>
<evidence type="ECO:0000313" key="7">
    <source>
        <dbReference type="RefSeq" id="XP_012684937.1"/>
    </source>
</evidence>
<dbReference type="RefSeq" id="XP_012684937.1">
    <property type="nucleotide sequence ID" value="XM_012829483.3"/>
</dbReference>
<dbReference type="RefSeq" id="XP_031441915.1">
    <property type="nucleotide sequence ID" value="XM_031586055.2"/>
</dbReference>
<keyword evidence="4" id="KW-0175">Coiled coil</keyword>
<accession>A0A6P8H3V4</accession>